<dbReference type="Gene3D" id="4.10.240.10">
    <property type="entry name" value="Zn(2)-C6 fungal-type DNA-binding domain"/>
    <property type="match status" value="1"/>
</dbReference>
<dbReference type="CDD" id="cd12148">
    <property type="entry name" value="fungal_TF_MHR"/>
    <property type="match status" value="1"/>
</dbReference>
<protein>
    <recommendedName>
        <fullName evidence="7">Zn(2)-C6 fungal-type domain-containing protein</fullName>
    </recommendedName>
</protein>
<evidence type="ECO:0000256" key="4">
    <source>
        <dbReference type="ARBA" id="ARBA00023163"/>
    </source>
</evidence>
<reference evidence="8" key="1">
    <citation type="journal article" date="2020" name="Phytopathology">
        <title>Genome sequence and comparative analysis of Colletotrichum gloeosporioides isolated from Liriodendron leaves.</title>
        <authorList>
            <person name="Fu F.F."/>
            <person name="Hao Z."/>
            <person name="Wang P."/>
            <person name="Lu Y."/>
            <person name="Xue L.J."/>
            <person name="Wei G."/>
            <person name="Tian Y."/>
            <person name="Baishi H."/>
            <person name="Xu H."/>
            <person name="Shi J."/>
            <person name="Cheng T."/>
            <person name="Wang G."/>
            <person name="Yi Y."/>
            <person name="Chen J."/>
        </authorList>
    </citation>
    <scope>NUCLEOTIDE SEQUENCE</scope>
    <source>
        <strain evidence="8">Lc1</strain>
    </source>
</reference>
<keyword evidence="3" id="KW-0805">Transcription regulation</keyword>
<accession>A0A8H4FF41</accession>
<feature type="region of interest" description="Disordered" evidence="6">
    <location>
        <begin position="126"/>
        <end position="162"/>
    </location>
</feature>
<dbReference type="GO" id="GO:0000981">
    <property type="term" value="F:DNA-binding transcription factor activity, RNA polymerase II-specific"/>
    <property type="evidence" value="ECO:0007669"/>
    <property type="project" value="InterPro"/>
</dbReference>
<name>A0A8H4FF41_COLGL</name>
<keyword evidence="9" id="KW-1185">Reference proteome</keyword>
<evidence type="ECO:0000313" key="9">
    <source>
        <dbReference type="Proteomes" id="UP000613401"/>
    </source>
</evidence>
<evidence type="ECO:0000313" key="8">
    <source>
        <dbReference type="EMBL" id="KAF3800042.1"/>
    </source>
</evidence>
<dbReference type="InterPro" id="IPR001138">
    <property type="entry name" value="Zn2Cys6_DnaBD"/>
</dbReference>
<dbReference type="PROSITE" id="PS00463">
    <property type="entry name" value="ZN2_CY6_FUNGAL_1"/>
    <property type="match status" value="1"/>
</dbReference>
<keyword evidence="4" id="KW-0804">Transcription</keyword>
<reference evidence="8" key="2">
    <citation type="submission" date="2020-03" db="EMBL/GenBank/DDBJ databases">
        <authorList>
            <person name="Fu F.-F."/>
            <person name="Chen J."/>
        </authorList>
    </citation>
    <scope>NUCLEOTIDE SEQUENCE</scope>
    <source>
        <strain evidence="8">Lc1</strain>
    </source>
</reference>
<dbReference type="InterPro" id="IPR050815">
    <property type="entry name" value="TF_fung"/>
</dbReference>
<dbReference type="SMART" id="SM00066">
    <property type="entry name" value="GAL4"/>
    <property type="match status" value="1"/>
</dbReference>
<keyword evidence="2" id="KW-0479">Metal-binding</keyword>
<feature type="compositionally biased region" description="Polar residues" evidence="6">
    <location>
        <begin position="133"/>
        <end position="143"/>
    </location>
</feature>
<sequence length="376" mass="41201">MGPNSADSDGAIPAVDLPSCEGCRRRKLKCTRQRPLCSNCERLELEIDCIYENRRNKPGLKGGAVESLNRRLEAVENAVFSNSEIPTATTDGPVDSQTSSIVGVLSTLATEINKLNSTIGASLVSHLSSSESGPQPSVGGNTHNDQESFRPNKRPRYEEQRHAHIQSPVLGHEDPTLGFPCQLSELLDAYFTRVQPWIPLLQEAGFRKRLLTSDKTTASVILHAMLVAASRFIGKRDHAPSELKSQAQRSRNLVIATSMNAPNVESLQALAIVAFSDPLALRFMNPDRLAMESVKKPGLSLVRSPDQFNTCSSVMRMQTGKGVHHLSALRHILRGREIGSKRKSDAGYSGTYLSWTGQLTVRRVLKPSRTNSSPVK</sequence>
<gene>
    <name evidence="8" type="ORF">GCG54_00015420</name>
</gene>
<feature type="domain" description="Zn(2)-C6 fungal-type" evidence="7">
    <location>
        <begin position="19"/>
        <end position="51"/>
    </location>
</feature>
<evidence type="ECO:0000256" key="2">
    <source>
        <dbReference type="ARBA" id="ARBA00022723"/>
    </source>
</evidence>
<evidence type="ECO:0000256" key="3">
    <source>
        <dbReference type="ARBA" id="ARBA00023015"/>
    </source>
</evidence>
<dbReference type="PANTHER" id="PTHR47338:SF23">
    <property type="entry name" value="ZN(II)2CYS6 TRANSCRIPTION FACTOR (EUROFUNG)"/>
    <property type="match status" value="1"/>
</dbReference>
<dbReference type="InterPro" id="IPR036864">
    <property type="entry name" value="Zn2-C6_fun-type_DNA-bd_sf"/>
</dbReference>
<dbReference type="Proteomes" id="UP000613401">
    <property type="component" value="Unassembled WGS sequence"/>
</dbReference>
<dbReference type="Pfam" id="PF00172">
    <property type="entry name" value="Zn_clus"/>
    <property type="match status" value="1"/>
</dbReference>
<evidence type="ECO:0000256" key="6">
    <source>
        <dbReference type="SAM" id="MobiDB-lite"/>
    </source>
</evidence>
<dbReference type="GO" id="GO:0008270">
    <property type="term" value="F:zinc ion binding"/>
    <property type="evidence" value="ECO:0007669"/>
    <property type="project" value="InterPro"/>
</dbReference>
<proteinExistence type="predicted"/>
<dbReference type="PANTHER" id="PTHR47338">
    <property type="entry name" value="ZN(II)2CYS6 TRANSCRIPTION FACTOR (EUROFUNG)-RELATED"/>
    <property type="match status" value="1"/>
</dbReference>
<keyword evidence="5" id="KW-0539">Nucleus</keyword>
<organism evidence="8 9">
    <name type="scientific">Colletotrichum gloeosporioides</name>
    <name type="common">Anthracnose fungus</name>
    <name type="synonym">Glomerella cingulata</name>
    <dbReference type="NCBI Taxonomy" id="474922"/>
    <lineage>
        <taxon>Eukaryota</taxon>
        <taxon>Fungi</taxon>
        <taxon>Dikarya</taxon>
        <taxon>Ascomycota</taxon>
        <taxon>Pezizomycotina</taxon>
        <taxon>Sordariomycetes</taxon>
        <taxon>Hypocreomycetidae</taxon>
        <taxon>Glomerellales</taxon>
        <taxon>Glomerellaceae</taxon>
        <taxon>Colletotrichum</taxon>
        <taxon>Colletotrichum gloeosporioides species complex</taxon>
    </lineage>
</organism>
<dbReference type="GeneID" id="69022523"/>
<dbReference type="SUPFAM" id="SSF57701">
    <property type="entry name" value="Zn2/Cys6 DNA-binding domain"/>
    <property type="match status" value="1"/>
</dbReference>
<comment type="caution">
    <text evidence="8">The sequence shown here is derived from an EMBL/GenBank/DDBJ whole genome shotgun (WGS) entry which is preliminary data.</text>
</comment>
<comment type="subcellular location">
    <subcellularLocation>
        <location evidence="1">Nucleus</location>
    </subcellularLocation>
</comment>
<dbReference type="RefSeq" id="XP_045259202.1">
    <property type="nucleotide sequence ID" value="XM_045415204.1"/>
</dbReference>
<dbReference type="PROSITE" id="PS50048">
    <property type="entry name" value="ZN2_CY6_FUNGAL_2"/>
    <property type="match status" value="1"/>
</dbReference>
<dbReference type="AlphaFoldDB" id="A0A8H4FF41"/>
<dbReference type="CDD" id="cd00067">
    <property type="entry name" value="GAL4"/>
    <property type="match status" value="1"/>
</dbReference>
<evidence type="ECO:0000259" key="7">
    <source>
        <dbReference type="PROSITE" id="PS50048"/>
    </source>
</evidence>
<dbReference type="GO" id="GO:0005634">
    <property type="term" value="C:nucleus"/>
    <property type="evidence" value="ECO:0007669"/>
    <property type="project" value="UniProtKB-SubCell"/>
</dbReference>
<dbReference type="EMBL" id="WVTB01000079">
    <property type="protein sequence ID" value="KAF3800042.1"/>
    <property type="molecule type" value="Genomic_DNA"/>
</dbReference>
<evidence type="ECO:0000256" key="5">
    <source>
        <dbReference type="ARBA" id="ARBA00023242"/>
    </source>
</evidence>
<feature type="compositionally biased region" description="Basic and acidic residues" evidence="6">
    <location>
        <begin position="144"/>
        <end position="162"/>
    </location>
</feature>
<evidence type="ECO:0000256" key="1">
    <source>
        <dbReference type="ARBA" id="ARBA00004123"/>
    </source>
</evidence>